<dbReference type="InterPro" id="IPR000387">
    <property type="entry name" value="Tyr_Pase_dom"/>
</dbReference>
<feature type="domain" description="Fibronectin type-III" evidence="16">
    <location>
        <begin position="196"/>
        <end position="291"/>
    </location>
</feature>
<evidence type="ECO:0000256" key="5">
    <source>
        <dbReference type="ARBA" id="ARBA00022737"/>
    </source>
</evidence>
<evidence type="ECO:0000256" key="10">
    <source>
        <dbReference type="ARBA" id="ARBA00023180"/>
    </source>
</evidence>
<feature type="domain" description="Fibronectin type-III" evidence="16">
    <location>
        <begin position="929"/>
        <end position="1028"/>
    </location>
</feature>
<evidence type="ECO:0000256" key="12">
    <source>
        <dbReference type="SAM" id="Phobius"/>
    </source>
</evidence>
<name>A0ABM1S7R5_LIMPO</name>
<feature type="domain" description="Tyrosine specific protein phosphatases" evidence="15">
    <location>
        <begin position="1416"/>
        <end position="1490"/>
    </location>
</feature>
<dbReference type="SMART" id="SM00194">
    <property type="entry name" value="PTPc"/>
    <property type="match status" value="1"/>
</dbReference>
<dbReference type="EC" id="3.1.3.48" evidence="2"/>
<dbReference type="PROSITE" id="PS50853">
    <property type="entry name" value="FN3"/>
    <property type="match status" value="6"/>
</dbReference>
<gene>
    <name evidence="18" type="primary">LOC106457894</name>
</gene>
<evidence type="ECO:0000256" key="6">
    <source>
        <dbReference type="ARBA" id="ARBA00022801"/>
    </source>
</evidence>
<evidence type="ECO:0000259" key="16">
    <source>
        <dbReference type="PROSITE" id="PS50853"/>
    </source>
</evidence>
<dbReference type="GeneID" id="106457894"/>
<feature type="domain" description="Fibronectin type-III" evidence="16">
    <location>
        <begin position="102"/>
        <end position="195"/>
    </location>
</feature>
<dbReference type="InterPro" id="IPR036116">
    <property type="entry name" value="FN3_sf"/>
</dbReference>
<feature type="signal peptide" evidence="13">
    <location>
        <begin position="1"/>
        <end position="19"/>
    </location>
</feature>
<keyword evidence="4 13" id="KW-0732">Signal</keyword>
<evidence type="ECO:0000256" key="7">
    <source>
        <dbReference type="ARBA" id="ARBA00022912"/>
    </source>
</evidence>
<dbReference type="InterPro" id="IPR003961">
    <property type="entry name" value="FN3_dom"/>
</dbReference>
<evidence type="ECO:0000256" key="3">
    <source>
        <dbReference type="ARBA" id="ARBA00022692"/>
    </source>
</evidence>
<keyword evidence="17" id="KW-1185">Reference proteome</keyword>
<dbReference type="PROSITE" id="PS50055">
    <property type="entry name" value="TYR_PHOSPHATASE_PTP"/>
    <property type="match status" value="1"/>
</dbReference>
<dbReference type="RefSeq" id="XP_022239670.1">
    <property type="nucleotide sequence ID" value="XM_022383962.1"/>
</dbReference>
<evidence type="ECO:0000256" key="2">
    <source>
        <dbReference type="ARBA" id="ARBA00013064"/>
    </source>
</evidence>
<dbReference type="SMART" id="SM00404">
    <property type="entry name" value="PTPc_motif"/>
    <property type="match status" value="1"/>
</dbReference>
<evidence type="ECO:0000256" key="8">
    <source>
        <dbReference type="ARBA" id="ARBA00022989"/>
    </source>
</evidence>
<evidence type="ECO:0000313" key="18">
    <source>
        <dbReference type="RefSeq" id="XP_022239670.1"/>
    </source>
</evidence>
<protein>
    <recommendedName>
        <fullName evidence="2">protein-tyrosine-phosphatase</fullName>
        <ecNumber evidence="2">3.1.3.48</ecNumber>
    </recommendedName>
</protein>
<dbReference type="PROSITE" id="PS00383">
    <property type="entry name" value="TYR_PHOSPHATASE_1"/>
    <property type="match status" value="1"/>
</dbReference>
<dbReference type="Proteomes" id="UP000694941">
    <property type="component" value="Unplaced"/>
</dbReference>
<dbReference type="InterPro" id="IPR000242">
    <property type="entry name" value="PTP_cat"/>
</dbReference>
<dbReference type="PRINTS" id="PR00700">
    <property type="entry name" value="PRTYPHPHTASE"/>
</dbReference>
<feature type="domain" description="Tyrosine-protein phosphatase" evidence="14">
    <location>
        <begin position="1244"/>
        <end position="1499"/>
    </location>
</feature>
<keyword evidence="6" id="KW-0378">Hydrolase</keyword>
<dbReference type="SUPFAM" id="SSF49265">
    <property type="entry name" value="Fibronectin type III"/>
    <property type="match status" value="6"/>
</dbReference>
<dbReference type="Pfam" id="PF18861">
    <property type="entry name" value="PTP_tm"/>
    <property type="match status" value="1"/>
</dbReference>
<evidence type="ECO:0000256" key="1">
    <source>
        <dbReference type="ARBA" id="ARBA00004479"/>
    </source>
</evidence>
<evidence type="ECO:0000256" key="9">
    <source>
        <dbReference type="ARBA" id="ARBA00023136"/>
    </source>
</evidence>
<dbReference type="InterPro" id="IPR029021">
    <property type="entry name" value="Prot-tyrosine_phosphatase-like"/>
</dbReference>
<dbReference type="PANTHER" id="PTHR46957:SF3">
    <property type="entry name" value="CYTOKINE RECEPTOR"/>
    <property type="match status" value="1"/>
</dbReference>
<dbReference type="CDD" id="cd00063">
    <property type="entry name" value="FN3"/>
    <property type="match status" value="8"/>
</dbReference>
<proteinExistence type="predicted"/>
<dbReference type="InterPro" id="IPR041201">
    <property type="entry name" value="PTPRJ_TM"/>
</dbReference>
<feature type="non-terminal residue" evidence="18">
    <location>
        <position position="1"/>
    </location>
</feature>
<evidence type="ECO:0000313" key="17">
    <source>
        <dbReference type="Proteomes" id="UP000694941"/>
    </source>
</evidence>
<dbReference type="Gene3D" id="3.90.190.10">
    <property type="entry name" value="Protein tyrosine phosphatase superfamily"/>
    <property type="match status" value="1"/>
</dbReference>
<dbReference type="Gene3D" id="2.60.40.10">
    <property type="entry name" value="Immunoglobulins"/>
    <property type="match status" value="8"/>
</dbReference>
<evidence type="ECO:0000259" key="14">
    <source>
        <dbReference type="PROSITE" id="PS50055"/>
    </source>
</evidence>
<sequence length="1532" mass="173322">SKVTFTVLCGILLVKPCVTVEIELTFPLNVGELEDGLFRLDYLPHRGYPAPNITFSAKEAANGIVIANALSGTEYIFYLYYTNASLINRLYWSSTIATEPDPPTNLLIKPLSSKIVDIFWNPPARGKYTGYQLSIISASEQDSIAIRNIQVDKKSTSYKIRGLTPGGTYEIRLYSVFKNKESSVFVAANFTTKPSTPGRFIVWFRNETTLLVLWQPPYPPGIFNLYRVSIKPEDSDQSVLYVEKGGEPPGPAQAAFNELVPGRAYNISVQTISENEVSISTEAEYRTVPLPPSDVTFEMKTLTPYSVDVLWSPPTLPSEFDRYQVSMGLKNSVRKIVKKEEKRVARFVEGLEPGQTYEVDVKTISGSVASWPVTGNVTTRPLPVVHLVATLGNPGEILVEWQPNSKSTQDSFLINYQETEAFNGDKKGATIQETLYQINSLQPGRRYSINVVAVSKGVHSELSLIYQTTRPTPPVIKIVEPVISGFNVSWKSDVVSQQDSYVVEYIRNDTGHTNEEITNSHWLLLNNLYSGAVYEIKLYAQSYGLKSEPHSYFQAVYPKPPEKLQTVKASNSTIILKWIAPSNSLVDHYIVHYRPAYSNFLREVGIVNATSSEISNLVAGVWYIVSIASVSNLVESKEVSELEQSTYPNSVKHVRYILDSYNVTFEWIAPQGRVDYYLIVYNAVQKPLAQISQQIFATETQQGEMVSVIVGKLKPGELYSVHFYAVSNNLQSEGTGIQMRTMPVIDSVLNIVVDEHETQTLMIKYTPTPSQNVVFDRYRFQLSDLAVPAQEKLYNDMNHLVIFDNLLPGHLYNITIWTVSGGVYSVPTYRQARLYPDHVRNINAIRITDTSISLTWDVPNGEKDSYEVQYLDHKGILQWNTTAVEQITYFNLHPHHNYTFAVTVVSGYGTSTVRRSLSLSRTFQTLESVPGKVHLFKAIDIRPSSITLQWSLSPHDQHGILTGFQVTYFDKELLVVRRHVFKPTETIGTIYHLIPGKSYVFEIQALTQVGPGNKVVYKEVLPIWAPPSPSRSIYPIVIGQTSTTIDVKFHKNFFSNNHGPIKAYTLIVAEDTGKDSSSWKLPSWADIQTYSSWPPYQVTKPYHPFNNSAEENFIIGNMDCSGVTEYCNGPLKAGATYRIKLRAYTTPRKFTDTVYSPAVQTDPDNTVLIVGILVPLFLLVAGAVIVIVLCRHRLKPFIKKNADIYGKGDTLSVPEGEIITSRPIKLRDFADYCRIMSADSDFRFSEEFELLKHVGREKPCTAADIPVNRLKNRFTNILPYDHSRVKLLPTDDEEGSDYINANYVPGYNSPREFIVTQGPLHSTRDDFWRMVWEQNSNSIVMLTRCIEKGREKCDHYWPFDMQPVYYGDIQVTILNESQYPDWTVSEFQVSRGDQSRTVRHFHFTTWPDFGVPDPPQTLIKFVRAFREHQFPDNRPVIVHCSAGVGRSGTFIALDQILQCIKKCDSVDIFGLVYEMRKERVWMVQNEQQYICVHQCLLCVLEGKEDMIVAPNRPEVHDNQGFEDDEGIAESGI</sequence>
<dbReference type="InterPro" id="IPR016130">
    <property type="entry name" value="Tyr_Pase_AS"/>
</dbReference>
<evidence type="ECO:0000256" key="11">
    <source>
        <dbReference type="SAM" id="MobiDB-lite"/>
    </source>
</evidence>
<feature type="domain" description="Fibronectin type-III" evidence="16">
    <location>
        <begin position="838"/>
        <end position="928"/>
    </location>
</feature>
<feature type="transmembrane region" description="Helical" evidence="12">
    <location>
        <begin position="1167"/>
        <end position="1190"/>
    </location>
</feature>
<comment type="subcellular location">
    <subcellularLocation>
        <location evidence="1">Membrane</location>
        <topology evidence="1">Single-pass type I membrane protein</topology>
    </subcellularLocation>
</comment>
<feature type="domain" description="Fibronectin type-III" evidence="16">
    <location>
        <begin position="560"/>
        <end position="649"/>
    </location>
</feature>
<dbReference type="PANTHER" id="PTHR46957">
    <property type="entry name" value="CYTOKINE RECEPTOR"/>
    <property type="match status" value="1"/>
</dbReference>
<evidence type="ECO:0000259" key="15">
    <source>
        <dbReference type="PROSITE" id="PS50056"/>
    </source>
</evidence>
<keyword evidence="3 12" id="KW-0812">Transmembrane</keyword>
<dbReference type="Pfam" id="PF00102">
    <property type="entry name" value="Y_phosphatase"/>
    <property type="match status" value="1"/>
</dbReference>
<dbReference type="InterPro" id="IPR003595">
    <property type="entry name" value="Tyr_Pase_cat"/>
</dbReference>
<dbReference type="SUPFAM" id="SSF52799">
    <property type="entry name" value="(Phosphotyrosine protein) phosphatases II"/>
    <property type="match status" value="1"/>
</dbReference>
<dbReference type="CDD" id="cd14548">
    <property type="entry name" value="R3-PTPc"/>
    <property type="match status" value="1"/>
</dbReference>
<reference evidence="18" key="1">
    <citation type="submission" date="2025-08" db="UniProtKB">
        <authorList>
            <consortium name="RefSeq"/>
        </authorList>
    </citation>
    <scope>IDENTIFICATION</scope>
    <source>
        <tissue evidence="18">Muscle</tissue>
    </source>
</reference>
<feature type="domain" description="Fibronectin type-III" evidence="16">
    <location>
        <begin position="383"/>
        <end position="475"/>
    </location>
</feature>
<keyword evidence="8 12" id="KW-1133">Transmembrane helix</keyword>
<feature type="compositionally biased region" description="Acidic residues" evidence="11">
    <location>
        <begin position="1520"/>
        <end position="1532"/>
    </location>
</feature>
<keyword evidence="5" id="KW-0677">Repeat</keyword>
<dbReference type="PROSITE" id="PS50056">
    <property type="entry name" value="TYR_PHOSPHATASE_2"/>
    <property type="match status" value="1"/>
</dbReference>
<evidence type="ECO:0000256" key="4">
    <source>
        <dbReference type="ARBA" id="ARBA00022729"/>
    </source>
</evidence>
<dbReference type="InterPro" id="IPR013783">
    <property type="entry name" value="Ig-like_fold"/>
</dbReference>
<feature type="region of interest" description="Disordered" evidence="11">
    <location>
        <begin position="1513"/>
        <end position="1532"/>
    </location>
</feature>
<keyword evidence="7" id="KW-0904">Protein phosphatase</keyword>
<dbReference type="SMART" id="SM00060">
    <property type="entry name" value="FN3"/>
    <property type="match status" value="11"/>
</dbReference>
<evidence type="ECO:0000256" key="13">
    <source>
        <dbReference type="SAM" id="SignalP"/>
    </source>
</evidence>
<keyword evidence="9 12" id="KW-0472">Membrane</keyword>
<feature type="chain" id="PRO_5045389483" description="protein-tyrosine-phosphatase" evidence="13">
    <location>
        <begin position="20"/>
        <end position="1532"/>
    </location>
</feature>
<accession>A0ABM1S7R5</accession>
<organism evidence="17 18">
    <name type="scientific">Limulus polyphemus</name>
    <name type="common">Atlantic horseshoe crab</name>
    <dbReference type="NCBI Taxonomy" id="6850"/>
    <lineage>
        <taxon>Eukaryota</taxon>
        <taxon>Metazoa</taxon>
        <taxon>Ecdysozoa</taxon>
        <taxon>Arthropoda</taxon>
        <taxon>Chelicerata</taxon>
        <taxon>Merostomata</taxon>
        <taxon>Xiphosura</taxon>
        <taxon>Limulidae</taxon>
        <taxon>Limulus</taxon>
    </lineage>
</organism>
<dbReference type="InterPro" id="IPR050713">
    <property type="entry name" value="RTP_Phos/Ushers"/>
</dbReference>
<keyword evidence="10" id="KW-0325">Glycoprotein</keyword>
<dbReference type="Pfam" id="PF00041">
    <property type="entry name" value="fn3"/>
    <property type="match status" value="8"/>
</dbReference>